<dbReference type="PANTHER" id="PTHR31681:SF3">
    <property type="entry name" value="OS04G0690100 PROTEIN"/>
    <property type="match status" value="1"/>
</dbReference>
<dbReference type="GO" id="GO:0003950">
    <property type="term" value="F:NAD+ poly-ADP-ribosyltransferase activity"/>
    <property type="evidence" value="ECO:0007669"/>
    <property type="project" value="InterPro"/>
</dbReference>
<protein>
    <recommendedName>
        <fullName evidence="2">PARP catalytic domain-containing protein</fullName>
    </recommendedName>
</protein>
<evidence type="ECO:0000256" key="1">
    <source>
        <dbReference type="SAM" id="MobiDB-lite"/>
    </source>
</evidence>
<feature type="domain" description="PARP catalytic" evidence="2">
    <location>
        <begin position="44"/>
        <end position="219"/>
    </location>
</feature>
<evidence type="ECO:0000313" key="3">
    <source>
        <dbReference type="EMBL" id="EPS93941.1"/>
    </source>
</evidence>
<dbReference type="Proteomes" id="UP000015241">
    <property type="component" value="Unassembled WGS sequence"/>
</dbReference>
<evidence type="ECO:0000259" key="2">
    <source>
        <dbReference type="Pfam" id="PF00644"/>
    </source>
</evidence>
<keyword evidence="4" id="KW-1185">Reference proteome</keyword>
<proteinExistence type="predicted"/>
<feature type="compositionally biased region" description="Basic and acidic residues" evidence="1">
    <location>
        <begin position="1"/>
        <end position="13"/>
    </location>
</feature>
<dbReference type="HOGENOM" id="CLU_039434_1_0_1"/>
<dbReference type="PANTHER" id="PTHR31681">
    <property type="entry name" value="C2H2-LIKE ZINC FINGER PROTEIN"/>
    <property type="match status" value="1"/>
</dbReference>
<dbReference type="InParanoid" id="S8DK38"/>
<dbReference type="eggNOG" id="ENOG502S3UB">
    <property type="taxonomic scope" value="Eukaryota"/>
</dbReference>
<dbReference type="EMBL" id="KE504251">
    <property type="protein sequence ID" value="EPS93941.1"/>
    <property type="molecule type" value="Genomic_DNA"/>
</dbReference>
<organism evidence="3 4">
    <name type="scientific">Fomitopsis schrenkii</name>
    <name type="common">Brown rot fungus</name>
    <dbReference type="NCBI Taxonomy" id="2126942"/>
    <lineage>
        <taxon>Eukaryota</taxon>
        <taxon>Fungi</taxon>
        <taxon>Dikarya</taxon>
        <taxon>Basidiomycota</taxon>
        <taxon>Agaricomycotina</taxon>
        <taxon>Agaricomycetes</taxon>
        <taxon>Polyporales</taxon>
        <taxon>Fomitopsis</taxon>
    </lineage>
</organism>
<sequence>MEASDPRSDHRAGEPAPSSSLLTRRSRPLTHNAHSRQIWDIHCNCGHIDQFQRYKLAIERKSNVPGGNSKRLWHGTVRACTVGNSETETQLCNNALCSLCSIMRASFRVARVGKRYSFKRFGRGIYTTSTSSKANDYASERGGSGLKAMLLSEVILGRVSRMTRGDSTLTEPPTGYDSVVGEPGGYHPAAGEPEGELNYDEVIVYKNEAIRPLFLVIYKP</sequence>
<dbReference type="SUPFAM" id="SSF56399">
    <property type="entry name" value="ADP-ribosylation"/>
    <property type="match status" value="1"/>
</dbReference>
<accession>S8DK38</accession>
<name>S8DK38_FOMSC</name>
<dbReference type="AlphaFoldDB" id="S8DK38"/>
<feature type="region of interest" description="Disordered" evidence="1">
    <location>
        <begin position="164"/>
        <end position="193"/>
    </location>
</feature>
<evidence type="ECO:0000313" key="4">
    <source>
        <dbReference type="Proteomes" id="UP000015241"/>
    </source>
</evidence>
<dbReference type="OrthoDB" id="9514740at2759"/>
<feature type="region of interest" description="Disordered" evidence="1">
    <location>
        <begin position="1"/>
        <end position="26"/>
    </location>
</feature>
<dbReference type="Pfam" id="PF00644">
    <property type="entry name" value="PARP"/>
    <property type="match status" value="1"/>
</dbReference>
<dbReference type="InterPro" id="IPR012317">
    <property type="entry name" value="Poly(ADP-ribose)pol_cat_dom"/>
</dbReference>
<reference evidence="3 4" key="1">
    <citation type="journal article" date="2012" name="Science">
        <title>The Paleozoic origin of enzymatic lignin decomposition reconstructed from 31 fungal genomes.</title>
        <authorList>
            <person name="Floudas D."/>
            <person name="Binder M."/>
            <person name="Riley R."/>
            <person name="Barry K."/>
            <person name="Blanchette R.A."/>
            <person name="Henrissat B."/>
            <person name="Martinez A.T."/>
            <person name="Otillar R."/>
            <person name="Spatafora J.W."/>
            <person name="Yadav J.S."/>
            <person name="Aerts A."/>
            <person name="Benoit I."/>
            <person name="Boyd A."/>
            <person name="Carlson A."/>
            <person name="Copeland A."/>
            <person name="Coutinho P.M."/>
            <person name="de Vries R.P."/>
            <person name="Ferreira P."/>
            <person name="Findley K."/>
            <person name="Foster B."/>
            <person name="Gaskell J."/>
            <person name="Glotzer D."/>
            <person name="Gorecki P."/>
            <person name="Heitman J."/>
            <person name="Hesse C."/>
            <person name="Hori C."/>
            <person name="Igarashi K."/>
            <person name="Jurgens J.A."/>
            <person name="Kallen N."/>
            <person name="Kersten P."/>
            <person name="Kohler A."/>
            <person name="Kuees U."/>
            <person name="Kumar T.K.A."/>
            <person name="Kuo A."/>
            <person name="LaButti K."/>
            <person name="Larrondo L.F."/>
            <person name="Lindquist E."/>
            <person name="Ling A."/>
            <person name="Lombard V."/>
            <person name="Lucas S."/>
            <person name="Lundell T."/>
            <person name="Martin R."/>
            <person name="McLaughlin D.J."/>
            <person name="Morgenstern I."/>
            <person name="Morin E."/>
            <person name="Murat C."/>
            <person name="Nagy L.G."/>
            <person name="Nolan M."/>
            <person name="Ohm R.A."/>
            <person name="Patyshakuliyeva A."/>
            <person name="Rokas A."/>
            <person name="Ruiz-Duenas F.J."/>
            <person name="Sabat G."/>
            <person name="Salamov A."/>
            <person name="Samejima M."/>
            <person name="Schmutz J."/>
            <person name="Slot J.C."/>
            <person name="St John F."/>
            <person name="Stenlid J."/>
            <person name="Sun H."/>
            <person name="Sun S."/>
            <person name="Syed K."/>
            <person name="Tsang A."/>
            <person name="Wiebenga A."/>
            <person name="Young D."/>
            <person name="Pisabarro A."/>
            <person name="Eastwood D.C."/>
            <person name="Martin F."/>
            <person name="Cullen D."/>
            <person name="Grigoriev I.V."/>
            <person name="Hibbett D.S."/>
        </authorList>
    </citation>
    <scope>NUCLEOTIDE SEQUENCE</scope>
    <source>
        <strain evidence="4">FP-58527</strain>
    </source>
</reference>
<dbReference type="STRING" id="743788.S8DK38"/>
<dbReference type="Gene3D" id="3.90.228.10">
    <property type="match status" value="1"/>
</dbReference>
<gene>
    <name evidence="3" type="ORF">FOMPIDRAFT_93895</name>
</gene>